<evidence type="ECO:0000313" key="2">
    <source>
        <dbReference type="Proteomes" id="UP000189229"/>
    </source>
</evidence>
<sequence>MGQGMNTDKIGDGNIGAATTQPASYAIPADIEQRPVLVLGRVRSALVSR</sequence>
<dbReference type="AlphaFoldDB" id="A0A1V3XRU7"/>
<reference evidence="1 2" key="1">
    <citation type="submission" date="2017-02" db="EMBL/GenBank/DDBJ databases">
        <title>Complete genome sequences of Mycobacterium kansasii strains isolated from rhesus macaques.</title>
        <authorList>
            <person name="Panda A."/>
            <person name="Nagaraj S."/>
            <person name="Zhao X."/>
            <person name="Tettelin H."/>
            <person name="Detolla L.J."/>
        </authorList>
    </citation>
    <scope>NUCLEOTIDE SEQUENCE [LARGE SCALE GENOMIC DNA]</scope>
    <source>
        <strain evidence="1 2">11-3813</strain>
    </source>
</reference>
<dbReference type="EMBL" id="MVBM01000001">
    <property type="protein sequence ID" value="OOK81800.1"/>
    <property type="molecule type" value="Genomic_DNA"/>
</dbReference>
<accession>A0A1V3XRU7</accession>
<comment type="caution">
    <text evidence="1">The sequence shown here is derived from an EMBL/GenBank/DDBJ whole genome shotgun (WGS) entry which is preliminary data.</text>
</comment>
<proteinExistence type="predicted"/>
<protein>
    <submittedName>
        <fullName evidence="1">Uncharacterized protein</fullName>
    </submittedName>
</protein>
<gene>
    <name evidence="1" type="ORF">BZL30_1035</name>
</gene>
<name>A0A1V3XRU7_MYCKA</name>
<evidence type="ECO:0000313" key="1">
    <source>
        <dbReference type="EMBL" id="OOK81800.1"/>
    </source>
</evidence>
<organism evidence="1 2">
    <name type="scientific">Mycobacterium kansasii</name>
    <dbReference type="NCBI Taxonomy" id="1768"/>
    <lineage>
        <taxon>Bacteria</taxon>
        <taxon>Bacillati</taxon>
        <taxon>Actinomycetota</taxon>
        <taxon>Actinomycetes</taxon>
        <taxon>Mycobacteriales</taxon>
        <taxon>Mycobacteriaceae</taxon>
        <taxon>Mycobacterium</taxon>
    </lineage>
</organism>
<dbReference type="Proteomes" id="UP000189229">
    <property type="component" value="Unassembled WGS sequence"/>
</dbReference>